<dbReference type="EMBL" id="EF087260">
    <property type="protein sequence ID" value="ABK26512.1"/>
    <property type="molecule type" value="mRNA"/>
</dbReference>
<protein>
    <submittedName>
        <fullName evidence="1">Uncharacterized protein</fullName>
    </submittedName>
</protein>
<dbReference type="AlphaFoldDB" id="A9P0V1"/>
<evidence type="ECO:0000313" key="1">
    <source>
        <dbReference type="EMBL" id="ABK26512.1"/>
    </source>
</evidence>
<reference evidence="1" key="1">
    <citation type="journal article" date="2008" name="BMC Genomics">
        <title>A conifer genomics resource of 200,000 spruce (Picea spp.) ESTs and 6,464 high-quality, sequence-finished full-length cDNAs for Sitka spruce (Picea sitchensis).</title>
        <authorList>
            <person name="Ralph S.G."/>
            <person name="Chun H.J."/>
            <person name="Kolosova N."/>
            <person name="Cooper D."/>
            <person name="Oddy C."/>
            <person name="Ritland C.E."/>
            <person name="Kirkpatrick R."/>
            <person name="Moore R."/>
            <person name="Barber S."/>
            <person name="Holt R.A."/>
            <person name="Jones S.J."/>
            <person name="Marra M.A."/>
            <person name="Douglas C.J."/>
            <person name="Ritland K."/>
            <person name="Bohlmann J."/>
        </authorList>
    </citation>
    <scope>NUCLEOTIDE SEQUENCE</scope>
    <source>
        <tissue evidence="1">Green portion of the leader tissue</tissue>
    </source>
</reference>
<organism evidence="1">
    <name type="scientific">Picea sitchensis</name>
    <name type="common">Sitka spruce</name>
    <name type="synonym">Pinus sitchensis</name>
    <dbReference type="NCBI Taxonomy" id="3332"/>
    <lineage>
        <taxon>Eukaryota</taxon>
        <taxon>Viridiplantae</taxon>
        <taxon>Streptophyta</taxon>
        <taxon>Embryophyta</taxon>
        <taxon>Tracheophyta</taxon>
        <taxon>Spermatophyta</taxon>
        <taxon>Pinopsida</taxon>
        <taxon>Pinidae</taxon>
        <taxon>Conifers I</taxon>
        <taxon>Pinales</taxon>
        <taxon>Pinaceae</taxon>
        <taxon>Picea</taxon>
    </lineage>
</organism>
<accession>A9P0V1</accession>
<sequence>MQNLVCVLMNSCSCRSPGQRFFCSSTMSIPQNFGGWRVEMEFMSELCSF</sequence>
<name>A9P0V1_PICSI</name>
<proteinExistence type="evidence at transcript level"/>